<dbReference type="Proteomes" id="UP000253941">
    <property type="component" value="Unassembled WGS sequence"/>
</dbReference>
<dbReference type="InterPro" id="IPR018642">
    <property type="entry name" value="DUF2066"/>
</dbReference>
<proteinExistence type="predicted"/>
<accession>A0A369TBW1</accession>
<dbReference type="EMBL" id="QPMH01000004">
    <property type="protein sequence ID" value="RDD62799.1"/>
    <property type="molecule type" value="Genomic_DNA"/>
</dbReference>
<organism evidence="2 3">
    <name type="scientific">Ferruginivarius sediminum</name>
    <dbReference type="NCBI Taxonomy" id="2661937"/>
    <lineage>
        <taxon>Bacteria</taxon>
        <taxon>Pseudomonadati</taxon>
        <taxon>Pseudomonadota</taxon>
        <taxon>Alphaproteobacteria</taxon>
        <taxon>Rhodospirillales</taxon>
        <taxon>Rhodospirillaceae</taxon>
        <taxon>Ferruginivarius</taxon>
    </lineage>
</organism>
<feature type="region of interest" description="Disordered" evidence="1">
    <location>
        <begin position="367"/>
        <end position="413"/>
    </location>
</feature>
<sequence>MPLPRFRIGFFALFALIFAVFHADVVRAETDVYTIERVAVDVTADSAAAARERALARGHEAAFRRLIDRLVPEERASSVSVPSYDSIANMVRDFEVFDERTSSVRYLAELRIRFQPQAVRRFLRGRGVTFAETQSKPVVVLALYGAAGDAVLWEEPNPWRAAWAAAAPSTGLVPFVIPFGDLADIRAISAAEALDNDGAALDRIEERHGAGDVLVTQAIPAGDAQAGQASAQIITSRIGTAAQERTFVDNVRQREGESLEDMLGRAVAKVAREVEEAWKRANLLRFEAEQGMSVEVPIAGLDEWVSVRRRLESIPLIGAASLRLMTRDLAEVDLTYYGDTEQLRLALAQSDLTLKEGGASGWTLTAAGSAASSAPVSGNGGEVDGGDPETAIERGPEAAGESEGADSEEDRMQ</sequence>
<reference evidence="2 3" key="1">
    <citation type="submission" date="2018-07" db="EMBL/GenBank/DDBJ databases">
        <title>Venubactetium sediminum gen. nov., sp. nov., isolated from a marine solar saltern.</title>
        <authorList>
            <person name="Wang S."/>
        </authorList>
    </citation>
    <scope>NUCLEOTIDE SEQUENCE [LARGE SCALE GENOMIC DNA]</scope>
    <source>
        <strain evidence="2 3">WD2A32</strain>
    </source>
</reference>
<feature type="compositionally biased region" description="Acidic residues" evidence="1">
    <location>
        <begin position="403"/>
        <end position="413"/>
    </location>
</feature>
<evidence type="ECO:0000313" key="2">
    <source>
        <dbReference type="EMBL" id="RDD62799.1"/>
    </source>
</evidence>
<name>A0A369TBW1_9PROT</name>
<comment type="caution">
    <text evidence="2">The sequence shown here is derived from an EMBL/GenBank/DDBJ whole genome shotgun (WGS) entry which is preliminary data.</text>
</comment>
<dbReference type="Pfam" id="PF09839">
    <property type="entry name" value="DUF2066"/>
    <property type="match status" value="1"/>
</dbReference>
<keyword evidence="3" id="KW-1185">Reference proteome</keyword>
<protein>
    <submittedName>
        <fullName evidence="2">DUF2066 domain-containing protein</fullName>
    </submittedName>
</protein>
<dbReference type="RefSeq" id="WP_114581374.1">
    <property type="nucleotide sequence ID" value="NZ_QPMH01000004.1"/>
</dbReference>
<feature type="compositionally biased region" description="Low complexity" evidence="1">
    <location>
        <begin position="367"/>
        <end position="377"/>
    </location>
</feature>
<evidence type="ECO:0000313" key="3">
    <source>
        <dbReference type="Proteomes" id="UP000253941"/>
    </source>
</evidence>
<gene>
    <name evidence="2" type="ORF">DRB17_06480</name>
</gene>
<dbReference type="AlphaFoldDB" id="A0A369TBW1"/>
<evidence type="ECO:0000256" key="1">
    <source>
        <dbReference type="SAM" id="MobiDB-lite"/>
    </source>
</evidence>